<dbReference type="EMBL" id="CAUWAG010000013">
    <property type="protein sequence ID" value="CAJ2509783.1"/>
    <property type="molecule type" value="Genomic_DNA"/>
</dbReference>
<evidence type="ECO:0000313" key="2">
    <source>
        <dbReference type="EMBL" id="CAJ2509783.1"/>
    </source>
</evidence>
<accession>A0AAI8YLZ8</accession>
<dbReference type="Gene3D" id="1.10.340.70">
    <property type="match status" value="1"/>
</dbReference>
<comment type="caution">
    <text evidence="2">The sequence shown here is derived from an EMBL/GenBank/DDBJ whole genome shotgun (WGS) entry which is preliminary data.</text>
</comment>
<proteinExistence type="predicted"/>
<dbReference type="InterPro" id="IPR050951">
    <property type="entry name" value="Retrovirus_Pol_polyprotein"/>
</dbReference>
<dbReference type="InterPro" id="IPR041588">
    <property type="entry name" value="Integrase_H2C2"/>
</dbReference>
<evidence type="ECO:0000313" key="3">
    <source>
        <dbReference type="Proteomes" id="UP001295740"/>
    </source>
</evidence>
<dbReference type="Proteomes" id="UP001295740">
    <property type="component" value="Unassembled WGS sequence"/>
</dbReference>
<dbReference type="AlphaFoldDB" id="A0AAI8YLZ8"/>
<dbReference type="PANTHER" id="PTHR37984:SF5">
    <property type="entry name" value="PROTEIN NYNRIN-LIKE"/>
    <property type="match status" value="1"/>
</dbReference>
<gene>
    <name evidence="2" type="ORF">KHLLAP_LOCUS10251</name>
</gene>
<name>A0AAI8YLZ8_9PEZI</name>
<evidence type="ECO:0000259" key="1">
    <source>
        <dbReference type="Pfam" id="PF17921"/>
    </source>
</evidence>
<protein>
    <submittedName>
        <fullName evidence="2">Uu.00g056830.m01.CDS01</fullName>
    </submittedName>
</protein>
<feature type="domain" description="Integrase zinc-binding" evidence="1">
    <location>
        <begin position="9"/>
        <end position="62"/>
    </location>
</feature>
<organism evidence="2 3">
    <name type="scientific">Anthostomella pinea</name>
    <dbReference type="NCBI Taxonomy" id="933095"/>
    <lineage>
        <taxon>Eukaryota</taxon>
        <taxon>Fungi</taxon>
        <taxon>Dikarya</taxon>
        <taxon>Ascomycota</taxon>
        <taxon>Pezizomycotina</taxon>
        <taxon>Sordariomycetes</taxon>
        <taxon>Xylariomycetidae</taxon>
        <taxon>Xylariales</taxon>
        <taxon>Xylariaceae</taxon>
        <taxon>Anthostomella</taxon>
    </lineage>
</organism>
<dbReference type="Pfam" id="PF17921">
    <property type="entry name" value="Integrase_H2C2"/>
    <property type="match status" value="1"/>
</dbReference>
<reference evidence="2" key="1">
    <citation type="submission" date="2023-10" db="EMBL/GenBank/DDBJ databases">
        <authorList>
            <person name="Hackl T."/>
        </authorList>
    </citation>
    <scope>NUCLEOTIDE SEQUENCE</scope>
</reference>
<keyword evidence="3" id="KW-1185">Reference proteome</keyword>
<sequence>MDGKIFLCTALIREAHELKAFAHAGQNKTLQLLKKEYYWQGRNNNIKRYIKNCRDYQRNKTRHDKTPGLLHPLLIPKRVWEHVMVDGKSMPKNDKGYDYVWAFVCQFKKKALEIVKQNQKVQELAQQNAVAAHALIETQANKKHQSVDFTVSDIVYVSKKGFLTEAPTMKLDSQNAGPWTIMEKRGHSFILDTPPWYKGSKLFHANRLWKVAQNLLPQQQLEPEPPVEINREPE</sequence>
<dbReference type="PANTHER" id="PTHR37984">
    <property type="entry name" value="PROTEIN CBG26694"/>
    <property type="match status" value="1"/>
</dbReference>